<dbReference type="InterPro" id="IPR001806">
    <property type="entry name" value="Small_GTPase"/>
</dbReference>
<dbReference type="PROSITE" id="PS51419">
    <property type="entry name" value="RAB"/>
    <property type="match status" value="1"/>
</dbReference>
<dbReference type="EC" id="3.6.5.2" evidence="2"/>
<comment type="caution">
    <text evidence="6">The sequence shown here is derived from an EMBL/GenBank/DDBJ whole genome shotgun (WGS) entry which is preliminary data.</text>
</comment>
<evidence type="ECO:0000256" key="1">
    <source>
        <dbReference type="ARBA" id="ARBA00008344"/>
    </source>
</evidence>
<evidence type="ECO:0000256" key="4">
    <source>
        <dbReference type="ARBA" id="ARBA00048098"/>
    </source>
</evidence>
<evidence type="ECO:0000256" key="5">
    <source>
        <dbReference type="SAM" id="MobiDB-lite"/>
    </source>
</evidence>
<dbReference type="PANTHER" id="PTHR45704">
    <property type="entry name" value="RAS-LIKE FAMILY MEMBER 11"/>
    <property type="match status" value="1"/>
</dbReference>
<evidence type="ECO:0000256" key="2">
    <source>
        <dbReference type="ARBA" id="ARBA00011984"/>
    </source>
</evidence>
<reference evidence="6" key="1">
    <citation type="journal article" date="2023" name="Mol. Biol. Evol.">
        <title>Third-Generation Sequencing Reveals the Adaptive Role of the Epigenome in Three Deep-Sea Polychaetes.</title>
        <authorList>
            <person name="Perez M."/>
            <person name="Aroh O."/>
            <person name="Sun Y."/>
            <person name="Lan Y."/>
            <person name="Juniper S.K."/>
            <person name="Young C.R."/>
            <person name="Angers B."/>
            <person name="Qian P.Y."/>
        </authorList>
    </citation>
    <scope>NUCLEOTIDE SEQUENCE</scope>
    <source>
        <strain evidence="6">P08H-3</strain>
    </source>
</reference>
<evidence type="ECO:0000313" key="7">
    <source>
        <dbReference type="Proteomes" id="UP001208570"/>
    </source>
</evidence>
<name>A0AAD9IST9_9ANNE</name>
<keyword evidence="3" id="KW-0378">Hydrolase</keyword>
<dbReference type="Proteomes" id="UP001208570">
    <property type="component" value="Unassembled WGS sequence"/>
</dbReference>
<proteinExistence type="inferred from homology"/>
<dbReference type="GO" id="GO:0003925">
    <property type="term" value="F:G protein activity"/>
    <property type="evidence" value="ECO:0007669"/>
    <property type="project" value="UniProtKB-EC"/>
</dbReference>
<dbReference type="SMART" id="SM00173">
    <property type="entry name" value="RAS"/>
    <property type="match status" value="1"/>
</dbReference>
<gene>
    <name evidence="6" type="ORF">LSH36_1497g00016</name>
</gene>
<dbReference type="AlphaFoldDB" id="A0AAD9IST9"/>
<dbReference type="EMBL" id="JAODUP010001497">
    <property type="protein sequence ID" value="KAK2140059.1"/>
    <property type="molecule type" value="Genomic_DNA"/>
</dbReference>
<dbReference type="InterPro" id="IPR027417">
    <property type="entry name" value="P-loop_NTPase"/>
</dbReference>
<dbReference type="GO" id="GO:0005525">
    <property type="term" value="F:GTP binding"/>
    <property type="evidence" value="ECO:0007669"/>
    <property type="project" value="InterPro"/>
</dbReference>
<feature type="compositionally biased region" description="Basic and acidic residues" evidence="5">
    <location>
        <begin position="30"/>
        <end position="46"/>
    </location>
</feature>
<dbReference type="PROSITE" id="PS51421">
    <property type="entry name" value="RAS"/>
    <property type="match status" value="1"/>
</dbReference>
<dbReference type="Pfam" id="PF00071">
    <property type="entry name" value="Ras"/>
    <property type="match status" value="1"/>
</dbReference>
<dbReference type="Gene3D" id="3.40.50.300">
    <property type="entry name" value="P-loop containing nucleotide triphosphate hydrolases"/>
    <property type="match status" value="1"/>
</dbReference>
<sequence length="245" mass="28071">MLNMLCFGFKSSKASGQRESRENLACIDPKNTRPQDKGTTHQREPPVKPRFNIALMGAPGVGKTDVCEILEEVDDELVVLRILDITTTFPTRYKQSNLRRPVEQSDGFVLVYSVTDRRSLAAIDQMTSYIRYVKRDRDLPVVLVGNKMDASLERCISKEEGRQLAFDLGVSFYETSTRMTTSHVTKIFHDLVRQIRSVSIRKELDRQWQGSDINVCSPFCGSRGLVDRISFRTLNRRKLLIHRNT</sequence>
<evidence type="ECO:0000256" key="3">
    <source>
        <dbReference type="ARBA" id="ARBA00022801"/>
    </source>
</evidence>
<evidence type="ECO:0000313" key="6">
    <source>
        <dbReference type="EMBL" id="KAK2140059.1"/>
    </source>
</evidence>
<organism evidence="6 7">
    <name type="scientific">Paralvinella palmiformis</name>
    <dbReference type="NCBI Taxonomy" id="53620"/>
    <lineage>
        <taxon>Eukaryota</taxon>
        <taxon>Metazoa</taxon>
        <taxon>Spiralia</taxon>
        <taxon>Lophotrochozoa</taxon>
        <taxon>Annelida</taxon>
        <taxon>Polychaeta</taxon>
        <taxon>Sedentaria</taxon>
        <taxon>Canalipalpata</taxon>
        <taxon>Terebellida</taxon>
        <taxon>Terebelliformia</taxon>
        <taxon>Alvinellidae</taxon>
        <taxon>Paralvinella</taxon>
    </lineage>
</organism>
<dbReference type="SUPFAM" id="SSF52540">
    <property type="entry name" value="P-loop containing nucleoside triphosphate hydrolases"/>
    <property type="match status" value="1"/>
</dbReference>
<keyword evidence="7" id="KW-1185">Reference proteome</keyword>
<comment type="similarity">
    <text evidence="1">Belongs to the small GTPase superfamily. Ras family.</text>
</comment>
<dbReference type="SMART" id="SM00174">
    <property type="entry name" value="RHO"/>
    <property type="match status" value="1"/>
</dbReference>
<feature type="region of interest" description="Disordered" evidence="5">
    <location>
        <begin position="18"/>
        <end position="46"/>
    </location>
</feature>
<dbReference type="SMART" id="SM00175">
    <property type="entry name" value="RAB"/>
    <property type="match status" value="1"/>
</dbReference>
<dbReference type="InterPro" id="IPR051065">
    <property type="entry name" value="Ras-related_GTPase"/>
</dbReference>
<comment type="catalytic activity">
    <reaction evidence="4">
        <text>GTP + H2O = GDP + phosphate + H(+)</text>
        <dbReference type="Rhea" id="RHEA:19669"/>
        <dbReference type="ChEBI" id="CHEBI:15377"/>
        <dbReference type="ChEBI" id="CHEBI:15378"/>
        <dbReference type="ChEBI" id="CHEBI:37565"/>
        <dbReference type="ChEBI" id="CHEBI:43474"/>
        <dbReference type="ChEBI" id="CHEBI:58189"/>
        <dbReference type="EC" id="3.6.5.2"/>
    </reaction>
</comment>
<protein>
    <recommendedName>
        <fullName evidence="2">small monomeric GTPase</fullName>
        <ecNumber evidence="2">3.6.5.2</ecNumber>
    </recommendedName>
</protein>
<accession>A0AAD9IST9</accession>